<feature type="active site" description="Proton acceptor" evidence="3">
    <location>
        <position position="171"/>
    </location>
</feature>
<proteinExistence type="inferred from homology"/>
<name>A0A0N1PBE5_LEPSE</name>
<sequence>MRSSSSMWRVNLQNKRLQLFTLVATCGLLLFFLVYRRSPINNPCESRYANVYDIVIDAGSTGSRVYIFTYERSKDGVILLSERFRRVEPGLSSYALNPNGVRSSLKGLLQLAIEAVPPKYYTCTAITLKATAGLRLLPETQQKAVLDVASETLTESPFRYRGASIIAGAQEGVYGWLTVNYLLGNFGSNATAATIDMGGASTQVVFETHKAVGEWLPFNYAHQLRMPKRAVSLYQHSYLGLGLNEAKRTMMSAFAAANHTSSFPCLPTGNTLRHNEVELRNDRAADFDACAELLRAHVVKKTVCTFQSCGARGVPQPPLLPSSTAIYAFSYYYDRLHQFLDTDDPVTVAAFREKGREACRRDSQGQKLETLETLCMDMAYLYSFLTEGLGLPDATPLNVPNRIAGKAVSWSLGSSLSHVLQME</sequence>
<keyword evidence="4" id="KW-0067">ATP-binding</keyword>
<accession>A0A0N1PBE5</accession>
<dbReference type="PANTHER" id="PTHR11782">
    <property type="entry name" value="ADENOSINE/GUANOSINE DIPHOSPHATASE"/>
    <property type="match status" value="1"/>
</dbReference>
<keyword evidence="4" id="KW-0547">Nucleotide-binding</keyword>
<dbReference type="AlphaFoldDB" id="A0A0N1PBE5"/>
<dbReference type="EMBL" id="LJSK01000162">
    <property type="protein sequence ID" value="KPI85833.1"/>
    <property type="molecule type" value="Genomic_DNA"/>
</dbReference>
<organism evidence="5 6">
    <name type="scientific">Leptomonas seymouri</name>
    <dbReference type="NCBI Taxonomy" id="5684"/>
    <lineage>
        <taxon>Eukaryota</taxon>
        <taxon>Discoba</taxon>
        <taxon>Euglenozoa</taxon>
        <taxon>Kinetoplastea</taxon>
        <taxon>Metakinetoplastina</taxon>
        <taxon>Trypanosomatida</taxon>
        <taxon>Trypanosomatidae</taxon>
        <taxon>Leishmaniinae</taxon>
        <taxon>Leptomonas</taxon>
    </lineage>
</organism>
<evidence type="ECO:0000313" key="5">
    <source>
        <dbReference type="EMBL" id="KPI85833.1"/>
    </source>
</evidence>
<keyword evidence="6" id="KW-1185">Reference proteome</keyword>
<dbReference type="OMA" id="WTCRIKE"/>
<keyword evidence="2" id="KW-0378">Hydrolase</keyword>
<evidence type="ECO:0000313" key="6">
    <source>
        <dbReference type="Proteomes" id="UP000038009"/>
    </source>
</evidence>
<evidence type="ECO:0000256" key="4">
    <source>
        <dbReference type="PIRSR" id="PIRSR600407-2"/>
    </source>
</evidence>
<dbReference type="PROSITE" id="PS01238">
    <property type="entry name" value="GDA1_CD39_NTPASE"/>
    <property type="match status" value="1"/>
</dbReference>
<dbReference type="VEuPathDB" id="TriTrypDB:Lsey_0162_0010"/>
<evidence type="ECO:0000256" key="2">
    <source>
        <dbReference type="ARBA" id="ARBA00022801"/>
    </source>
</evidence>
<gene>
    <name evidence="5" type="ORF">ABL78_5087</name>
</gene>
<reference evidence="5 6" key="1">
    <citation type="journal article" date="2015" name="PLoS Pathog.">
        <title>Leptomonas seymouri: Adaptations to the Dixenous Life Cycle Analyzed by Genome Sequencing, Transcriptome Profiling and Co-infection with Leishmania donovani.</title>
        <authorList>
            <person name="Kraeva N."/>
            <person name="Butenko A."/>
            <person name="Hlavacova J."/>
            <person name="Kostygov A."/>
            <person name="Myskova J."/>
            <person name="Grybchuk D."/>
            <person name="Lestinova T."/>
            <person name="Votypka J."/>
            <person name="Volf P."/>
            <person name="Opperdoes F."/>
            <person name="Flegontov P."/>
            <person name="Lukes J."/>
            <person name="Yurchenko V."/>
        </authorList>
    </citation>
    <scope>NUCLEOTIDE SEQUENCE [LARGE SCALE GENOMIC DNA]</scope>
    <source>
        <strain evidence="5 6">ATCC 30220</strain>
    </source>
</reference>
<dbReference type="Gene3D" id="3.30.420.40">
    <property type="match status" value="1"/>
</dbReference>
<dbReference type="GO" id="GO:0005524">
    <property type="term" value="F:ATP binding"/>
    <property type="evidence" value="ECO:0007669"/>
    <property type="project" value="UniProtKB-KW"/>
</dbReference>
<dbReference type="PANTHER" id="PTHR11782:SF83">
    <property type="entry name" value="GUANOSINE-DIPHOSPHATASE"/>
    <property type="match status" value="1"/>
</dbReference>
<dbReference type="GO" id="GO:0017110">
    <property type="term" value="F:nucleoside diphosphate phosphatase activity"/>
    <property type="evidence" value="ECO:0007669"/>
    <property type="project" value="TreeGrafter"/>
</dbReference>
<dbReference type="Proteomes" id="UP000038009">
    <property type="component" value="Unassembled WGS sequence"/>
</dbReference>
<dbReference type="OrthoDB" id="6372431at2759"/>
<evidence type="ECO:0000256" key="3">
    <source>
        <dbReference type="PIRSR" id="PIRSR600407-1"/>
    </source>
</evidence>
<evidence type="ECO:0000256" key="1">
    <source>
        <dbReference type="ARBA" id="ARBA00009283"/>
    </source>
</evidence>
<comment type="caution">
    <text evidence="5">The sequence shown here is derived from an EMBL/GenBank/DDBJ whole genome shotgun (WGS) entry which is preliminary data.</text>
</comment>
<feature type="binding site" evidence="4">
    <location>
        <begin position="199"/>
        <end position="203"/>
    </location>
    <ligand>
        <name>ATP</name>
        <dbReference type="ChEBI" id="CHEBI:30616"/>
    </ligand>
</feature>
<dbReference type="GO" id="GO:0016020">
    <property type="term" value="C:membrane"/>
    <property type="evidence" value="ECO:0007669"/>
    <property type="project" value="TreeGrafter"/>
</dbReference>
<dbReference type="GO" id="GO:0009134">
    <property type="term" value="P:nucleoside diphosphate catabolic process"/>
    <property type="evidence" value="ECO:0007669"/>
    <property type="project" value="TreeGrafter"/>
</dbReference>
<dbReference type="InterPro" id="IPR000407">
    <property type="entry name" value="GDA1_CD39_NTPase"/>
</dbReference>
<dbReference type="Pfam" id="PF01150">
    <property type="entry name" value="GDA1_CD39"/>
    <property type="match status" value="1"/>
</dbReference>
<comment type="similarity">
    <text evidence="1">Belongs to the GDA1/CD39 NTPase family.</text>
</comment>
<dbReference type="Gene3D" id="3.30.420.150">
    <property type="entry name" value="Exopolyphosphatase. Domain 2"/>
    <property type="match status" value="1"/>
</dbReference>
<protein>
    <submittedName>
        <fullName evidence="5">Putative Nucleoside phosphatase</fullName>
    </submittedName>
</protein>